<dbReference type="CDD" id="cd01837">
    <property type="entry name" value="SGNH_plant_lipase_like"/>
    <property type="match status" value="1"/>
</dbReference>
<evidence type="ECO:0000313" key="10">
    <source>
        <dbReference type="Proteomes" id="UP001159364"/>
    </source>
</evidence>
<keyword evidence="6" id="KW-0442">Lipid degradation</keyword>
<dbReference type="GO" id="GO:0016788">
    <property type="term" value="F:hydrolase activity, acting on ester bonds"/>
    <property type="evidence" value="ECO:0007669"/>
    <property type="project" value="InterPro"/>
</dbReference>
<evidence type="ECO:0000256" key="8">
    <source>
        <dbReference type="SAM" id="SignalP"/>
    </source>
</evidence>
<evidence type="ECO:0000256" key="5">
    <source>
        <dbReference type="ARBA" id="ARBA00022801"/>
    </source>
</evidence>
<dbReference type="Pfam" id="PF00657">
    <property type="entry name" value="Lipase_GDSL"/>
    <property type="match status" value="1"/>
</dbReference>
<organism evidence="9 10">
    <name type="scientific">Erythroxylum novogranatense</name>
    <dbReference type="NCBI Taxonomy" id="1862640"/>
    <lineage>
        <taxon>Eukaryota</taxon>
        <taxon>Viridiplantae</taxon>
        <taxon>Streptophyta</taxon>
        <taxon>Embryophyta</taxon>
        <taxon>Tracheophyta</taxon>
        <taxon>Spermatophyta</taxon>
        <taxon>Magnoliopsida</taxon>
        <taxon>eudicotyledons</taxon>
        <taxon>Gunneridae</taxon>
        <taxon>Pentapetalae</taxon>
        <taxon>rosids</taxon>
        <taxon>fabids</taxon>
        <taxon>Malpighiales</taxon>
        <taxon>Erythroxylaceae</taxon>
        <taxon>Erythroxylum</taxon>
    </lineage>
</organism>
<evidence type="ECO:0000256" key="7">
    <source>
        <dbReference type="ARBA" id="ARBA00023098"/>
    </source>
</evidence>
<accession>A0AAV8U7V2</accession>
<dbReference type="PANTHER" id="PTHR45650:SF14">
    <property type="entry name" value="GDSL ESTERASE_LIPASE 7-LIKE"/>
    <property type="match status" value="1"/>
</dbReference>
<dbReference type="InterPro" id="IPR051238">
    <property type="entry name" value="GDSL_esterase/lipase"/>
</dbReference>
<evidence type="ECO:0000313" key="9">
    <source>
        <dbReference type="EMBL" id="KAJ8775333.1"/>
    </source>
</evidence>
<dbReference type="GO" id="GO:0016042">
    <property type="term" value="P:lipid catabolic process"/>
    <property type="evidence" value="ECO:0007669"/>
    <property type="project" value="UniProtKB-KW"/>
</dbReference>
<keyword evidence="3" id="KW-0964">Secreted</keyword>
<dbReference type="InterPro" id="IPR001087">
    <property type="entry name" value="GDSL"/>
</dbReference>
<evidence type="ECO:0000256" key="3">
    <source>
        <dbReference type="ARBA" id="ARBA00022525"/>
    </source>
</evidence>
<protein>
    <recommendedName>
        <fullName evidence="11">GDSL esterase/lipase 7-like</fullName>
    </recommendedName>
</protein>
<comment type="caution">
    <text evidence="9">The sequence shown here is derived from an EMBL/GenBank/DDBJ whole genome shotgun (WGS) entry which is preliminary data.</text>
</comment>
<name>A0AAV8U7V2_9ROSI</name>
<sequence length="357" mass="40014">MKLIVLLFFFLHLDSITIVLSSSPRAPALYVFGDSMFDNGNNNFLPTLAKVNFLPYGVDFAEGPTGRFTNGRTIPDYIAEYMGLPYPPPYLSIKESTPITGLNYASGTCGILPESGIQWGKCLTLDDQIELFQRTVQSELPKYFKDTNQLMDYLSKSLFVFSIGSNDYFYMYLEPNVFHQSKIYTPEEFADLLLSRLSQRFERLYNLGVRKLVMLEIGPVGCIPSITRNRANQNGKCDEESNQIVSYFNHKLPQMLRNLTSTLQASTFVHGRFGWLLYDAIMNPSNYGLADSSNPCCTTLFSGATICIPLPKACINPDDHVFFDGSHITEALVSVIAAHCIDDTSVCNPPISQLIQM</sequence>
<dbReference type="Proteomes" id="UP001159364">
    <property type="component" value="Linkage Group LG01"/>
</dbReference>
<dbReference type="GO" id="GO:0005576">
    <property type="term" value="C:extracellular region"/>
    <property type="evidence" value="ECO:0007669"/>
    <property type="project" value="UniProtKB-SubCell"/>
</dbReference>
<evidence type="ECO:0000256" key="2">
    <source>
        <dbReference type="ARBA" id="ARBA00008668"/>
    </source>
</evidence>
<feature type="chain" id="PRO_5043406750" description="GDSL esterase/lipase 7-like" evidence="8">
    <location>
        <begin position="22"/>
        <end position="357"/>
    </location>
</feature>
<comment type="subcellular location">
    <subcellularLocation>
        <location evidence="1">Secreted</location>
    </subcellularLocation>
</comment>
<evidence type="ECO:0000256" key="6">
    <source>
        <dbReference type="ARBA" id="ARBA00022963"/>
    </source>
</evidence>
<proteinExistence type="inferred from homology"/>
<dbReference type="InterPro" id="IPR036514">
    <property type="entry name" value="SGNH_hydro_sf"/>
</dbReference>
<dbReference type="PANTHER" id="PTHR45650">
    <property type="entry name" value="GDSL-LIKE LIPASE/ACYLHYDROLASE-RELATED"/>
    <property type="match status" value="1"/>
</dbReference>
<keyword evidence="4 8" id="KW-0732">Signal</keyword>
<comment type="similarity">
    <text evidence="2">Belongs to the 'GDSL' lipolytic enzyme family.</text>
</comment>
<evidence type="ECO:0008006" key="11">
    <source>
        <dbReference type="Google" id="ProtNLM"/>
    </source>
</evidence>
<dbReference type="Gene3D" id="3.40.50.1110">
    <property type="entry name" value="SGNH hydrolase"/>
    <property type="match status" value="1"/>
</dbReference>
<feature type="signal peptide" evidence="8">
    <location>
        <begin position="1"/>
        <end position="21"/>
    </location>
</feature>
<gene>
    <name evidence="9" type="ORF">K2173_020337</name>
</gene>
<dbReference type="AlphaFoldDB" id="A0AAV8U7V2"/>
<keyword evidence="7" id="KW-0443">Lipid metabolism</keyword>
<keyword evidence="10" id="KW-1185">Reference proteome</keyword>
<keyword evidence="5" id="KW-0378">Hydrolase</keyword>
<evidence type="ECO:0000256" key="1">
    <source>
        <dbReference type="ARBA" id="ARBA00004613"/>
    </source>
</evidence>
<evidence type="ECO:0000256" key="4">
    <source>
        <dbReference type="ARBA" id="ARBA00022729"/>
    </source>
</evidence>
<dbReference type="InterPro" id="IPR035669">
    <property type="entry name" value="SGNH_plant_lipase-like"/>
</dbReference>
<reference evidence="9 10" key="1">
    <citation type="submission" date="2021-09" db="EMBL/GenBank/DDBJ databases">
        <title>Genomic insights and catalytic innovation underlie evolution of tropane alkaloids biosynthesis.</title>
        <authorList>
            <person name="Wang Y.-J."/>
            <person name="Tian T."/>
            <person name="Huang J.-P."/>
            <person name="Huang S.-X."/>
        </authorList>
    </citation>
    <scope>NUCLEOTIDE SEQUENCE [LARGE SCALE GENOMIC DNA]</scope>
    <source>
        <strain evidence="9">KIB-2018</strain>
        <tissue evidence="9">Leaf</tissue>
    </source>
</reference>
<dbReference type="EMBL" id="JAIWQS010000001">
    <property type="protein sequence ID" value="KAJ8775333.1"/>
    <property type="molecule type" value="Genomic_DNA"/>
</dbReference>